<dbReference type="Pfam" id="PF12697">
    <property type="entry name" value="Abhydrolase_6"/>
    <property type="match status" value="1"/>
</dbReference>
<dbReference type="OMA" id="ICCSGIC"/>
<name>A0A059BKI2_EUCGR</name>
<dbReference type="GO" id="GO:0003824">
    <property type="term" value="F:catalytic activity"/>
    <property type="evidence" value="ECO:0007669"/>
    <property type="project" value="InterPro"/>
</dbReference>
<dbReference type="Gramene" id="KCW66529">
    <property type="protein sequence ID" value="KCW66529"/>
    <property type="gene ID" value="EUGRSUZ_F00329"/>
</dbReference>
<protein>
    <recommendedName>
        <fullName evidence="2">AB hydrolase-1 domain-containing protein</fullName>
    </recommendedName>
</protein>
<dbReference type="InterPro" id="IPR000073">
    <property type="entry name" value="AB_hydrolase_1"/>
</dbReference>
<feature type="domain" description="AB hydrolase-1" evidence="2">
    <location>
        <begin position="53"/>
        <end position="296"/>
    </location>
</feature>
<dbReference type="FunCoup" id="A0A059BKI2">
    <property type="interactions" value="187"/>
</dbReference>
<dbReference type="SUPFAM" id="SSF53474">
    <property type="entry name" value="alpha/beta-Hydrolases"/>
    <property type="match status" value="1"/>
</dbReference>
<reference evidence="3" key="1">
    <citation type="submission" date="2013-07" db="EMBL/GenBank/DDBJ databases">
        <title>The genome of Eucalyptus grandis.</title>
        <authorList>
            <person name="Schmutz J."/>
            <person name="Hayes R."/>
            <person name="Myburg A."/>
            <person name="Tuskan G."/>
            <person name="Grattapaglia D."/>
            <person name="Rokhsar D.S."/>
        </authorList>
    </citation>
    <scope>NUCLEOTIDE SEQUENCE</scope>
    <source>
        <tissue evidence="3">Leaf extractions</tissue>
    </source>
</reference>
<dbReference type="Gene3D" id="3.40.50.1820">
    <property type="entry name" value="alpha/beta hydrolase"/>
    <property type="match status" value="1"/>
</dbReference>
<dbReference type="PANTHER" id="PTHR43139">
    <property type="entry name" value="SI:DKEY-122A22.2"/>
    <property type="match status" value="1"/>
</dbReference>
<dbReference type="PANTHER" id="PTHR43139:SF59">
    <property type="entry name" value="ALPHA_BETA-HYDROLASES SUPERFAMILY PROTEIN"/>
    <property type="match status" value="1"/>
</dbReference>
<proteinExistence type="predicted"/>
<accession>A0A059BKI2</accession>
<feature type="compositionally biased region" description="Basic and acidic residues" evidence="1">
    <location>
        <begin position="319"/>
        <end position="338"/>
    </location>
</feature>
<dbReference type="AlphaFoldDB" id="A0A059BKI2"/>
<sequence>MSGRCFSLTEFRSRCYRSAFARWGLRSALTDLRDGTVVHCWVPKARSPAKPDLLLIHGLGANALWQWADVLPHLAPHFNLFVPDLLFFGDSFTSRPDRSDSFQARCLMRVMEAHSVRRLSLVGLSYGGFVAYSMAAQSMEEGAAVAVERVVICCAAVCIEEREIKEGMLSVSDLEQAAGILVPQTPARLRELMSYTLSRHPPLGLIPSCLLSDFIDAMCADYIEQKRDLVRDIPRNRKVSEIPKITQPTLIIWGEHDHIFPVELGHRLKRHIGDNAHLVVIKDTGHAFNMEKPKEFHKLLKMFLVDRQPPPASSSPDYESEKYTTEERTSDNGSDPKTKATASTNAPSQA</sequence>
<feature type="region of interest" description="Disordered" evidence="1">
    <location>
        <begin position="307"/>
        <end position="350"/>
    </location>
</feature>
<dbReference type="InterPro" id="IPR000639">
    <property type="entry name" value="Epox_hydrolase-like"/>
</dbReference>
<dbReference type="PRINTS" id="PR00111">
    <property type="entry name" value="ABHYDROLASE"/>
</dbReference>
<dbReference type="OrthoDB" id="6431331at2759"/>
<gene>
    <name evidence="3" type="ORF">EUGRSUZ_F00329</name>
</gene>
<dbReference type="InterPro" id="IPR029058">
    <property type="entry name" value="AB_hydrolase_fold"/>
</dbReference>
<dbReference type="MEROPS" id="S33.A19"/>
<dbReference type="STRING" id="71139.A0A059BKI2"/>
<evidence type="ECO:0000313" key="3">
    <source>
        <dbReference type="EMBL" id="KCW66529.1"/>
    </source>
</evidence>
<organism evidence="3">
    <name type="scientific">Eucalyptus grandis</name>
    <name type="common">Flooded gum</name>
    <dbReference type="NCBI Taxonomy" id="71139"/>
    <lineage>
        <taxon>Eukaryota</taxon>
        <taxon>Viridiplantae</taxon>
        <taxon>Streptophyta</taxon>
        <taxon>Embryophyta</taxon>
        <taxon>Tracheophyta</taxon>
        <taxon>Spermatophyta</taxon>
        <taxon>Magnoliopsida</taxon>
        <taxon>eudicotyledons</taxon>
        <taxon>Gunneridae</taxon>
        <taxon>Pentapetalae</taxon>
        <taxon>rosids</taxon>
        <taxon>malvids</taxon>
        <taxon>Myrtales</taxon>
        <taxon>Myrtaceae</taxon>
        <taxon>Myrtoideae</taxon>
        <taxon>Eucalypteae</taxon>
        <taxon>Eucalyptus</taxon>
    </lineage>
</organism>
<evidence type="ECO:0000256" key="1">
    <source>
        <dbReference type="SAM" id="MobiDB-lite"/>
    </source>
</evidence>
<dbReference type="KEGG" id="egr:104447954"/>
<dbReference type="eggNOG" id="KOG1454">
    <property type="taxonomic scope" value="Eukaryota"/>
</dbReference>
<dbReference type="InParanoid" id="A0A059BKI2"/>
<feature type="compositionally biased region" description="Polar residues" evidence="1">
    <location>
        <begin position="339"/>
        <end position="350"/>
    </location>
</feature>
<dbReference type="InterPro" id="IPR052370">
    <property type="entry name" value="Meta-cleavage_hydrolase"/>
</dbReference>
<dbReference type="EMBL" id="KK198758">
    <property type="protein sequence ID" value="KCW66529.1"/>
    <property type="molecule type" value="Genomic_DNA"/>
</dbReference>
<evidence type="ECO:0000259" key="2">
    <source>
        <dbReference type="Pfam" id="PF12697"/>
    </source>
</evidence>
<dbReference type="PRINTS" id="PR00412">
    <property type="entry name" value="EPOXHYDRLASE"/>
</dbReference>